<organism evidence="6 7">
    <name type="scientific">Hallerella succinigenes</name>
    <dbReference type="NCBI Taxonomy" id="1896222"/>
    <lineage>
        <taxon>Bacteria</taxon>
        <taxon>Pseudomonadati</taxon>
        <taxon>Fibrobacterota</taxon>
        <taxon>Fibrobacteria</taxon>
        <taxon>Fibrobacterales</taxon>
        <taxon>Fibrobacteraceae</taxon>
        <taxon>Hallerella</taxon>
    </lineage>
</organism>
<dbReference type="RefSeq" id="WP_100424344.1">
    <property type="nucleotide sequence ID" value="NZ_PGEX01000001.1"/>
</dbReference>
<feature type="domain" description="Helicase C-terminal" evidence="5">
    <location>
        <begin position="944"/>
        <end position="1095"/>
    </location>
</feature>
<evidence type="ECO:0000259" key="4">
    <source>
        <dbReference type="PROSITE" id="PS51192"/>
    </source>
</evidence>
<proteinExistence type="predicted"/>
<dbReference type="InterPro" id="IPR011545">
    <property type="entry name" value="DEAD/DEAH_box_helicase_dom"/>
</dbReference>
<feature type="region of interest" description="Disordered" evidence="3">
    <location>
        <begin position="1468"/>
        <end position="1491"/>
    </location>
</feature>
<dbReference type="GO" id="GO:0016887">
    <property type="term" value="F:ATP hydrolysis activity"/>
    <property type="evidence" value="ECO:0007669"/>
    <property type="project" value="TreeGrafter"/>
</dbReference>
<dbReference type="EMBL" id="PGEX01000001">
    <property type="protein sequence ID" value="PJJ40232.1"/>
    <property type="molecule type" value="Genomic_DNA"/>
</dbReference>
<dbReference type="GO" id="GO:0005524">
    <property type="term" value="F:ATP binding"/>
    <property type="evidence" value="ECO:0007669"/>
    <property type="project" value="UniProtKB-KW"/>
</dbReference>
<dbReference type="SMART" id="SM00490">
    <property type="entry name" value="HELICc"/>
    <property type="match status" value="1"/>
</dbReference>
<evidence type="ECO:0000256" key="1">
    <source>
        <dbReference type="ARBA" id="ARBA00022741"/>
    </source>
</evidence>
<keyword evidence="6" id="KW-0347">Helicase</keyword>
<sequence length="1777" mass="200013">MAQNVFSYRDAVIDEYSRFSRSFTKISADDIKRVVDAEYAGGRYWPDPLIQINPNYQTSATIDQLCDEGVLSPKCRDIFKVGKDNEGMGGRPMSLYQHQTHAISLAKEHKSFVVTTGTGSGKSLSFFIPIVDAILRAKELDKTPRTRAIIIYPMNALANSQMEEINKFLGNTGAFTVDRYTGQDLDAERKRIASNPPDILLTNYMMMELILTRGSEVDKAVMEHCDGLQFLVLDELHTYRGRQGADVALLVRRLRRETKADNLISIGTSATMDNTGTEDDQNRAVASVASKLFGAEIPPSNVITETLAQATDEHLNLDKVRPLLSARVAKGVAPFTSLDEFRNDPLSVWVELTLGIDKPAVGKAKRAKPITLRMAAEKLAKDADVSLDSALGALQDYLMAAHALTSPNGRKPFAFKLHQFISGPGSVLCTLESEGKRRVTLDAQVYAPGCDGVRLFNAHFCRECGEEFFPVRFNDERKVFEPRDIGEVPMDDNSGFNGFLVPKKSSFKYQTTDDLPESWWELDKDGYPRVRKNYAPFQPVPMYVQANGTRDIEKKSNNTEFWYIPGKVRFCPCCGHEYRQFSSDRNKLIGLSGEGRSSATTVLTLAVLNQLFRDNPYGKDIGDNDVRKMLGFTDNRQDAALQAGHFNDFVYTVTLRAALLGAMEQHGGVLPYEQLSGAVFATLGFDSRNKDVLKEYMVNPKIDQPNALENVKNEAKFILGYRLMKDLASGWYNNNPPLEMLGMLHIEYKGLRELCGDDNRFANCDELACLTPAKRLEFYHILFQIMKAQLCVDSFYLNRSEQQKVLESSYLDLLEKWGFAYNEKPDGFNYVDDSGRKQTRGVGRRDYTTVSLAQNSQISRAIKNSSIWSGTPAEAKIKAKGSADLIRGVVVTAFEIANSADIVHRTPDGWQLHANAMEWHSGRNPDVSNTGIRDNEYFGAVYRNVKDALVQSAIDNQSCYVFDYSAHEHTAQVDAQDRKKLEHQFRFTKKDIEEWKEENPGIELKRLPVLYCSPTMELGVDISSLNTVYMRNVPPTASNYAQRSGRAGRSGQPALVITYSSSMSPHDQWFFEKRTDMVSGIVNAPTLDITNKDLITSHIHAVWLQELDYGLGQSIYDNVMDPESGLRLEIRKDLLERINDDGVKQAAKKEAKNVLADVRKALSEDEQKQPWIQDDYVDRVIDDVAKDFNAAFDSWRTLLRSIKKQMADSDKIVQSLSITAIERERAKRRYFDASQQLNVLIGKSANKNNDFYPYRYLASQGFLPGYDFPRLPLMAWIPSVRGNLAGKKDDAGSMVSRPRFLAISEFGPQSIIYHEGRRYKVFKAKLNSGNGQATATDKLATQTMVICDRCGYGHVSVNAERCEKCGQPLTAGTTIDSLYKIETVETKPSTRISANEEERLRKGYDLQTVYRFASDKGILCYNQSKMMLDGDCVGELTYGPNAKLWMLNLGWRKRKNMSVKGFEINPMTGCWESDPGDTDAPDQDDKENSKVQPQRIVPYVEDTKNILVYEPKRGLLDTEPYSQKTMATVASALQRAIEEEFQIEQSELSVKQMPNERECTSLLFYEASEGGAGVLTELLRNGEAIGRIARRALSIMHFSWNSTAEDPSRGPSPKSVDELNDLEQTKPLEVRCVAGCYRCLLSYYNQPQHSVIDRHDEDSLKILVELANATAEKVETQAEATVREDEHAKSLDDILDSVFCVKPDAYNKAIHNGAYTVLAMWKASRLVLLAEEPEDSLRKYLDAKGYRFIVIGDTPEEWERAIMQNRNKFPGCDTDEL</sequence>
<comment type="caution">
    <text evidence="6">The sequence shown here is derived from an EMBL/GenBank/DDBJ whole genome shotgun (WGS) entry which is preliminary data.</text>
</comment>
<dbReference type="Proteomes" id="UP000231134">
    <property type="component" value="Unassembled WGS sequence"/>
</dbReference>
<dbReference type="SUPFAM" id="SSF52540">
    <property type="entry name" value="P-loop containing nucleoside triphosphate hydrolases"/>
    <property type="match status" value="2"/>
</dbReference>
<dbReference type="InterPro" id="IPR027417">
    <property type="entry name" value="P-loop_NTPase"/>
</dbReference>
<gene>
    <name evidence="6" type="ORF">BGX16_0145</name>
</gene>
<dbReference type="OrthoDB" id="9815222at2"/>
<keyword evidence="7" id="KW-1185">Reference proteome</keyword>
<dbReference type="InterPro" id="IPR014001">
    <property type="entry name" value="Helicase_ATP-bd"/>
</dbReference>
<reference evidence="6 7" key="1">
    <citation type="submission" date="2017-11" db="EMBL/GenBank/DDBJ databases">
        <title>Animal gut microbial communities from fecal samples from Wisconsin, USA.</title>
        <authorList>
            <person name="Neumann A."/>
        </authorList>
    </citation>
    <scope>NUCLEOTIDE SEQUENCE [LARGE SCALE GENOMIC DNA]</scope>
    <source>
        <strain evidence="6 7">UWS3</strain>
    </source>
</reference>
<keyword evidence="2" id="KW-0067">ATP-binding</keyword>
<dbReference type="PANTHER" id="PTHR47962:SF5">
    <property type="entry name" value="ATP-DEPENDENT HELICASE LHR-RELATED"/>
    <property type="match status" value="1"/>
</dbReference>
<dbReference type="CDD" id="cd17923">
    <property type="entry name" value="DEXHc_Hrq1-like"/>
    <property type="match status" value="1"/>
</dbReference>
<dbReference type="GO" id="GO:0003677">
    <property type="term" value="F:DNA binding"/>
    <property type="evidence" value="ECO:0007669"/>
    <property type="project" value="TreeGrafter"/>
</dbReference>
<feature type="domain" description="Helicase ATP-binding" evidence="4">
    <location>
        <begin position="103"/>
        <end position="290"/>
    </location>
</feature>
<evidence type="ECO:0000256" key="2">
    <source>
        <dbReference type="ARBA" id="ARBA00022840"/>
    </source>
</evidence>
<dbReference type="Gene3D" id="3.40.50.300">
    <property type="entry name" value="P-loop containing nucleotide triphosphate hydrolases"/>
    <property type="match status" value="2"/>
</dbReference>
<dbReference type="PROSITE" id="PS51194">
    <property type="entry name" value="HELICASE_CTER"/>
    <property type="match status" value="1"/>
</dbReference>
<evidence type="ECO:0000313" key="6">
    <source>
        <dbReference type="EMBL" id="PJJ40232.1"/>
    </source>
</evidence>
<protein>
    <submittedName>
        <fullName evidence="6">ATP-dependent helicase YprA (DUF1998 family)</fullName>
    </submittedName>
</protein>
<dbReference type="SMART" id="SM00487">
    <property type="entry name" value="DEXDc"/>
    <property type="match status" value="1"/>
</dbReference>
<dbReference type="GO" id="GO:0004386">
    <property type="term" value="F:helicase activity"/>
    <property type="evidence" value="ECO:0007669"/>
    <property type="project" value="UniProtKB-KW"/>
</dbReference>
<name>A0A2M9A3D0_9BACT</name>
<accession>A0A2M9A3D0</accession>
<evidence type="ECO:0000256" key="3">
    <source>
        <dbReference type="SAM" id="MobiDB-lite"/>
    </source>
</evidence>
<dbReference type="PROSITE" id="PS51192">
    <property type="entry name" value="HELICASE_ATP_BIND_1"/>
    <property type="match status" value="1"/>
</dbReference>
<keyword evidence="6" id="KW-0378">Hydrolase</keyword>
<dbReference type="InterPro" id="IPR001650">
    <property type="entry name" value="Helicase_C-like"/>
</dbReference>
<dbReference type="PANTHER" id="PTHR47962">
    <property type="entry name" value="ATP-DEPENDENT HELICASE LHR-RELATED-RELATED"/>
    <property type="match status" value="1"/>
</dbReference>
<dbReference type="InterPro" id="IPR052511">
    <property type="entry name" value="ATP-dep_Helicase"/>
</dbReference>
<evidence type="ECO:0000313" key="7">
    <source>
        <dbReference type="Proteomes" id="UP000231134"/>
    </source>
</evidence>
<dbReference type="Pfam" id="PF00270">
    <property type="entry name" value="DEAD"/>
    <property type="match status" value="1"/>
</dbReference>
<feature type="compositionally biased region" description="Acidic residues" evidence="3">
    <location>
        <begin position="1474"/>
        <end position="1485"/>
    </location>
</feature>
<dbReference type="Pfam" id="PF09369">
    <property type="entry name" value="MZB"/>
    <property type="match status" value="1"/>
</dbReference>
<evidence type="ECO:0000259" key="5">
    <source>
        <dbReference type="PROSITE" id="PS51194"/>
    </source>
</evidence>
<keyword evidence="1" id="KW-0547">Nucleotide-binding</keyword>
<dbReference type="Pfam" id="PF00271">
    <property type="entry name" value="Helicase_C"/>
    <property type="match status" value="1"/>
</dbReference>
<dbReference type="InterPro" id="IPR018973">
    <property type="entry name" value="MZB"/>
</dbReference>